<organism evidence="1 2">
    <name type="scientific">Erysiphe pulchra</name>
    <dbReference type="NCBI Taxonomy" id="225359"/>
    <lineage>
        <taxon>Eukaryota</taxon>
        <taxon>Fungi</taxon>
        <taxon>Dikarya</taxon>
        <taxon>Ascomycota</taxon>
        <taxon>Pezizomycotina</taxon>
        <taxon>Leotiomycetes</taxon>
        <taxon>Erysiphales</taxon>
        <taxon>Erysiphaceae</taxon>
        <taxon>Erysiphe</taxon>
    </lineage>
</organism>
<dbReference type="EMBL" id="PEDP01005432">
    <property type="protein sequence ID" value="POS81969.1"/>
    <property type="molecule type" value="Genomic_DNA"/>
</dbReference>
<reference evidence="1 2" key="1">
    <citation type="submission" date="2017-10" db="EMBL/GenBank/DDBJ databases">
        <title>Development of genomic resources for the powdery mildew, Erysiphe pulchra.</title>
        <authorList>
            <person name="Wadl P.A."/>
            <person name="Mack B.M."/>
            <person name="Moore G."/>
            <person name="Beltz S.B."/>
        </authorList>
    </citation>
    <scope>NUCLEOTIDE SEQUENCE [LARGE SCALE GENOMIC DNA]</scope>
    <source>
        <strain evidence="1">Cflorida</strain>
    </source>
</reference>
<evidence type="ECO:0000313" key="1">
    <source>
        <dbReference type="EMBL" id="POS81969.1"/>
    </source>
</evidence>
<evidence type="ECO:0000313" key="2">
    <source>
        <dbReference type="Proteomes" id="UP000237438"/>
    </source>
</evidence>
<proteinExistence type="predicted"/>
<gene>
    <name evidence="1" type="ORF">EPUL_005212</name>
</gene>
<sequence length="146" mass="16150">TELQSQKEILPTRVSDSEVLFGKADGSSAIINEKAFRIPVEVKKIKNGKPVRVSLPTKVAQADQGSDMVILTKGFLEKFRLPIKSLSSRGLNDLTMNVVDGTSARLTHYSQFEIGVLGVWRQVDAFVRPFSSRNSGEIHLLLGLPW</sequence>
<dbReference type="Proteomes" id="UP000237438">
    <property type="component" value="Unassembled WGS sequence"/>
</dbReference>
<dbReference type="OrthoDB" id="4774312at2759"/>
<protein>
    <submittedName>
        <fullName evidence="1">Uncharacterized protein</fullName>
    </submittedName>
</protein>
<keyword evidence="2" id="KW-1185">Reference proteome</keyword>
<comment type="caution">
    <text evidence="1">The sequence shown here is derived from an EMBL/GenBank/DDBJ whole genome shotgun (WGS) entry which is preliminary data.</text>
</comment>
<accession>A0A2S4PIU5</accession>
<dbReference type="AlphaFoldDB" id="A0A2S4PIU5"/>
<feature type="non-terminal residue" evidence="1">
    <location>
        <position position="1"/>
    </location>
</feature>
<name>A0A2S4PIU5_9PEZI</name>